<dbReference type="PANTHER" id="PTHR46268">
    <property type="entry name" value="STRESS RESPONSE PROTEIN NHAX"/>
    <property type="match status" value="1"/>
</dbReference>
<dbReference type="Gene3D" id="3.40.50.620">
    <property type="entry name" value="HUPs"/>
    <property type="match status" value="2"/>
</dbReference>
<dbReference type="InterPro" id="IPR006016">
    <property type="entry name" value="UspA"/>
</dbReference>
<feature type="domain" description="UspA" evidence="2">
    <location>
        <begin position="154"/>
        <end position="290"/>
    </location>
</feature>
<dbReference type="InterPro" id="IPR014729">
    <property type="entry name" value="Rossmann-like_a/b/a_fold"/>
</dbReference>
<keyword evidence="4" id="KW-1185">Reference proteome</keyword>
<protein>
    <submittedName>
        <fullName evidence="3">Universal stress protein</fullName>
    </submittedName>
</protein>
<evidence type="ECO:0000313" key="3">
    <source>
        <dbReference type="EMBL" id="MFC5171176.1"/>
    </source>
</evidence>
<dbReference type="Pfam" id="PF00582">
    <property type="entry name" value="Usp"/>
    <property type="match status" value="2"/>
</dbReference>
<reference evidence="4" key="1">
    <citation type="journal article" date="2019" name="Int. J. Syst. Evol. Microbiol.">
        <title>The Global Catalogue of Microorganisms (GCM) 10K type strain sequencing project: providing services to taxonomists for standard genome sequencing and annotation.</title>
        <authorList>
            <consortium name="The Broad Institute Genomics Platform"/>
            <consortium name="The Broad Institute Genome Sequencing Center for Infectious Disease"/>
            <person name="Wu L."/>
            <person name="Ma J."/>
        </authorList>
    </citation>
    <scope>NUCLEOTIDE SEQUENCE [LARGE SCALE GENOMIC DNA]</scope>
    <source>
        <strain evidence="4">CGMCC 4.1721</strain>
    </source>
</reference>
<evidence type="ECO:0000259" key="2">
    <source>
        <dbReference type="Pfam" id="PF00582"/>
    </source>
</evidence>
<dbReference type="EMBL" id="JBHSKI010000004">
    <property type="protein sequence ID" value="MFC5171176.1"/>
    <property type="molecule type" value="Genomic_DNA"/>
</dbReference>
<sequence length="292" mass="30979">MTAGLNGTPESFAAVRWAAREASLRQLPLRILHVREWPLTPEVPVPPQQSEEDDALLAKAARMAALDRPGLDVTTDNLSGRNPTLMLMAEVDAPGRVELLVLGSRGLNTVAGFLVGSTSLPVVAASERPVVLVRSKEPAEAEEADAAPGSEELVLGVDLKGTGADEELLAFGFTEAARRHSRLRIVHAWSLPAMYSYAQTADPGLGDELAGHIADTLERTVAPWQERFPDVAVQARAVVGTPGAELVYASPGAGLLIVGRRRRKLPVGPRLGHVAHAVIHHAACPVAVVPHI</sequence>
<feature type="domain" description="UspA" evidence="2">
    <location>
        <begin position="4"/>
        <end position="134"/>
    </location>
</feature>
<proteinExistence type="inferred from homology"/>
<comment type="caution">
    <text evidence="3">The sequence shown here is derived from an EMBL/GenBank/DDBJ whole genome shotgun (WGS) entry which is preliminary data.</text>
</comment>
<dbReference type="PRINTS" id="PR01438">
    <property type="entry name" value="UNVRSLSTRESS"/>
</dbReference>
<gene>
    <name evidence="3" type="ORF">ACFPRK_11305</name>
</gene>
<dbReference type="InterPro" id="IPR006015">
    <property type="entry name" value="Universal_stress_UspA"/>
</dbReference>
<organism evidence="3 4">
    <name type="scientific">Streptomyces mutomycini</name>
    <dbReference type="NCBI Taxonomy" id="284036"/>
    <lineage>
        <taxon>Bacteria</taxon>
        <taxon>Bacillati</taxon>
        <taxon>Actinomycetota</taxon>
        <taxon>Actinomycetes</taxon>
        <taxon>Kitasatosporales</taxon>
        <taxon>Streptomycetaceae</taxon>
        <taxon>Streptomyces</taxon>
    </lineage>
</organism>
<comment type="similarity">
    <text evidence="1">Belongs to the universal stress protein A family.</text>
</comment>
<dbReference type="Proteomes" id="UP001596208">
    <property type="component" value="Unassembled WGS sequence"/>
</dbReference>
<evidence type="ECO:0000256" key="1">
    <source>
        <dbReference type="ARBA" id="ARBA00008791"/>
    </source>
</evidence>
<dbReference type="PANTHER" id="PTHR46268:SF6">
    <property type="entry name" value="UNIVERSAL STRESS PROTEIN UP12"/>
    <property type="match status" value="1"/>
</dbReference>
<name>A0ABW0B227_9ACTN</name>
<dbReference type="RefSeq" id="WP_244167279.1">
    <property type="nucleotide sequence ID" value="NZ_JBHSKI010000004.1"/>
</dbReference>
<accession>A0ABW0B227</accession>
<dbReference type="SUPFAM" id="SSF52402">
    <property type="entry name" value="Adenine nucleotide alpha hydrolases-like"/>
    <property type="match status" value="2"/>
</dbReference>
<evidence type="ECO:0000313" key="4">
    <source>
        <dbReference type="Proteomes" id="UP001596208"/>
    </source>
</evidence>